<dbReference type="PRINTS" id="PR00838">
    <property type="entry name" value="V5ALLERGEN"/>
</dbReference>
<dbReference type="PANTHER" id="PTHR10334">
    <property type="entry name" value="CYSTEINE-RICH SECRETORY PROTEIN-RELATED"/>
    <property type="match status" value="1"/>
</dbReference>
<dbReference type="InterPro" id="IPR014044">
    <property type="entry name" value="CAP_dom"/>
</dbReference>
<feature type="domain" description="SCP" evidence="2">
    <location>
        <begin position="159"/>
        <end position="289"/>
    </location>
</feature>
<dbReference type="InterPro" id="IPR035940">
    <property type="entry name" value="CAP_sf"/>
</dbReference>
<accession>A0ABN8QK45</accession>
<organism evidence="3 4">
    <name type="scientific">Porites evermanni</name>
    <dbReference type="NCBI Taxonomy" id="104178"/>
    <lineage>
        <taxon>Eukaryota</taxon>
        <taxon>Metazoa</taxon>
        <taxon>Cnidaria</taxon>
        <taxon>Anthozoa</taxon>
        <taxon>Hexacorallia</taxon>
        <taxon>Scleractinia</taxon>
        <taxon>Fungiina</taxon>
        <taxon>Poritidae</taxon>
        <taxon>Porites</taxon>
    </lineage>
</organism>
<feature type="region of interest" description="Disordered" evidence="1">
    <location>
        <begin position="290"/>
        <end position="316"/>
    </location>
</feature>
<dbReference type="PRINTS" id="PR00837">
    <property type="entry name" value="V5TPXLIKE"/>
</dbReference>
<feature type="region of interest" description="Disordered" evidence="1">
    <location>
        <begin position="135"/>
        <end position="154"/>
    </location>
</feature>
<dbReference type="SMART" id="SM00198">
    <property type="entry name" value="SCP"/>
    <property type="match status" value="3"/>
</dbReference>
<evidence type="ECO:0000313" key="3">
    <source>
        <dbReference type="EMBL" id="CAH3163413.1"/>
    </source>
</evidence>
<keyword evidence="4" id="KW-1185">Reference proteome</keyword>
<comment type="caution">
    <text evidence="3">The sequence shown here is derived from an EMBL/GenBank/DDBJ whole genome shotgun (WGS) entry which is preliminary data.</text>
</comment>
<gene>
    <name evidence="3" type="ORF">PEVE_00004575</name>
</gene>
<dbReference type="Pfam" id="PF00188">
    <property type="entry name" value="CAP"/>
    <property type="match status" value="3"/>
</dbReference>
<evidence type="ECO:0000256" key="1">
    <source>
        <dbReference type="SAM" id="MobiDB-lite"/>
    </source>
</evidence>
<protein>
    <recommendedName>
        <fullName evidence="2">SCP domain-containing protein</fullName>
    </recommendedName>
</protein>
<dbReference type="InterPro" id="IPR002413">
    <property type="entry name" value="V5_allergen-like"/>
</dbReference>
<feature type="domain" description="SCP" evidence="2">
    <location>
        <begin position="4"/>
        <end position="134"/>
    </location>
</feature>
<dbReference type="PROSITE" id="PS01009">
    <property type="entry name" value="CRISP_1"/>
    <property type="match status" value="3"/>
</dbReference>
<reference evidence="3 4" key="1">
    <citation type="submission" date="2022-05" db="EMBL/GenBank/DDBJ databases">
        <authorList>
            <consortium name="Genoscope - CEA"/>
            <person name="William W."/>
        </authorList>
    </citation>
    <scope>NUCLEOTIDE SEQUENCE [LARGE SCALE GENOMIC DNA]</scope>
</reference>
<dbReference type="EMBL" id="CALNXI010001287">
    <property type="protein sequence ID" value="CAH3163413.1"/>
    <property type="molecule type" value="Genomic_DNA"/>
</dbReference>
<dbReference type="Proteomes" id="UP001159427">
    <property type="component" value="Unassembled WGS sequence"/>
</dbReference>
<dbReference type="CDD" id="cd05382">
    <property type="entry name" value="CAP_GAPR1-like"/>
    <property type="match status" value="3"/>
</dbReference>
<evidence type="ECO:0000259" key="2">
    <source>
        <dbReference type="SMART" id="SM00198"/>
    </source>
</evidence>
<evidence type="ECO:0000313" key="4">
    <source>
        <dbReference type="Proteomes" id="UP001159427"/>
    </source>
</evidence>
<name>A0ABN8QK45_9CNID</name>
<sequence>MPNKFQKECLDAHNKFRAEHGAPPLKWSSKLASDSEKWAKELLRNNKLQHSSGEYGENLAFASGYELTGDGATQMWYDEVSKYNFKNPGNFGGTGHFTQVVWVASQEMGVAKAGEGDGSQYVVARYSPAGNLMGHYPENVKPKGTKATGGGSGKPMPNQFQKDCLKAHNDYRAQHGAPPLKWSSKLASDAERWARELVKLNRLQHHTGDEGENLAYASGYEMSGQRAVDMWYEEIKDYSFRSPGFSSGTGHFTQVVWIDSVEVGVAKASNANGTQFVVARYNPPGNVLGHFPQNVKPKGSKMSTRSEQPARGKATSGKVYVTTKTPLNDKPQSTREFNKEILTTHNEIRSRHGVSALKWNSQLASEAQRWAEELASRNCIQSSSSNDYGENIAYMSGGSLTGRKVTDMWYEEHDKYRYGNPGFSTNTGHFTQIVWQSSKEMGAGKAVSSSGAQFVVARYQPPGNVRGQFPENVKPASNQGGGESCCVVL</sequence>
<proteinExistence type="predicted"/>
<dbReference type="InterPro" id="IPR001283">
    <property type="entry name" value="CRISP-related"/>
</dbReference>
<dbReference type="SUPFAM" id="SSF55797">
    <property type="entry name" value="PR-1-like"/>
    <property type="match status" value="3"/>
</dbReference>
<dbReference type="Gene3D" id="3.40.33.10">
    <property type="entry name" value="CAP"/>
    <property type="match status" value="3"/>
</dbReference>
<feature type="domain" description="SCP" evidence="2">
    <location>
        <begin position="336"/>
        <end position="467"/>
    </location>
</feature>
<dbReference type="InterPro" id="IPR018244">
    <property type="entry name" value="Allrgn_V5/Tpx1_CS"/>
</dbReference>
<dbReference type="InterPro" id="IPR034113">
    <property type="entry name" value="SCP_GAPR1-like"/>
</dbReference>